<gene>
    <name evidence="1" type="ORF">FZC79_05810</name>
</gene>
<evidence type="ECO:0000313" key="2">
    <source>
        <dbReference type="Proteomes" id="UP000323317"/>
    </source>
</evidence>
<dbReference type="Pfam" id="PF14097">
    <property type="entry name" value="SpoVAE"/>
    <property type="match status" value="1"/>
</dbReference>
<reference evidence="1 2" key="1">
    <citation type="submission" date="2019-08" db="EMBL/GenBank/DDBJ databases">
        <title>Bacillus genomes from the desert of Cuatro Cienegas, Coahuila.</title>
        <authorList>
            <person name="Olmedo-Alvarez G."/>
        </authorList>
    </citation>
    <scope>NUCLEOTIDE SEQUENCE [LARGE SCALE GENOMIC DNA]</scope>
    <source>
        <strain evidence="1 2">CH40_1T</strain>
    </source>
</reference>
<proteinExistence type="predicted"/>
<dbReference type="EMBL" id="VTEH01000003">
    <property type="protein sequence ID" value="TYR76400.1"/>
    <property type="molecule type" value="Genomic_DNA"/>
</dbReference>
<evidence type="ECO:0000313" key="1">
    <source>
        <dbReference type="EMBL" id="TYR76400.1"/>
    </source>
</evidence>
<dbReference type="InterPro" id="IPR025914">
    <property type="entry name" value="SpoVAE"/>
</dbReference>
<sequence length="189" mass="20463">MAEKKNVIIITDGDEYARRAIEAAAREYGARCISRSQGNPSVLKGSQIAGLIKKAKGDLVFVMFDDSGFLGEGSGEAAMKYVVNCKEFNILGAIAVASKTRQAEWTRVDVCVDKFGELTPYGVDKFGVPENEIGRLNGDTVYSLDQLKLPIVVGVGDIGKMAKRDHFSRGAPITKKAVEIILERSGYLA</sequence>
<comment type="caution">
    <text evidence="1">The sequence shown here is derived from an EMBL/GenBank/DDBJ whole genome shotgun (WGS) entry which is preliminary data.</text>
</comment>
<dbReference type="AlphaFoldDB" id="A0A5D4KHU2"/>
<accession>A0A5D4KHU2</accession>
<dbReference type="RefSeq" id="WP_148945902.1">
    <property type="nucleotide sequence ID" value="NZ_JBNIKK010000014.1"/>
</dbReference>
<name>A0A5D4KHU2_9BACI</name>
<dbReference type="Proteomes" id="UP000323317">
    <property type="component" value="Unassembled WGS sequence"/>
</dbReference>
<organism evidence="1 2">
    <name type="scientific">Rossellomorea vietnamensis</name>
    <dbReference type="NCBI Taxonomy" id="218284"/>
    <lineage>
        <taxon>Bacteria</taxon>
        <taxon>Bacillati</taxon>
        <taxon>Bacillota</taxon>
        <taxon>Bacilli</taxon>
        <taxon>Bacillales</taxon>
        <taxon>Bacillaceae</taxon>
        <taxon>Rossellomorea</taxon>
    </lineage>
</organism>
<protein>
    <submittedName>
        <fullName evidence="1">Stage V sporulation protein AE</fullName>
    </submittedName>
</protein>